<keyword evidence="7" id="KW-0472">Membrane</keyword>
<comment type="caution">
    <text evidence="9">The sequence shown here is derived from an EMBL/GenBank/DDBJ whole genome shotgun (WGS) entry which is preliminary data.</text>
</comment>
<evidence type="ECO:0000256" key="5">
    <source>
        <dbReference type="ARBA" id="ARBA00023049"/>
    </source>
</evidence>
<keyword evidence="1 6" id="KW-0645">Protease</keyword>
<keyword evidence="7" id="KW-0812">Transmembrane</keyword>
<keyword evidence="3 6" id="KW-0378">Hydrolase</keyword>
<keyword evidence="10" id="KW-1185">Reference proteome</keyword>
<dbReference type="Gene3D" id="3.30.2010.10">
    <property type="entry name" value="Metalloproteases ('zincins'), catalytic domain"/>
    <property type="match status" value="1"/>
</dbReference>
<feature type="domain" description="Peptidase M48" evidence="8">
    <location>
        <begin position="134"/>
        <end position="186"/>
    </location>
</feature>
<protein>
    <submittedName>
        <fullName evidence="9">Peptidase M48</fullName>
    </submittedName>
</protein>
<dbReference type="PANTHER" id="PTHR34978">
    <property type="entry name" value="POSSIBLE SENSOR-TRANSDUCER PROTEIN BLAR"/>
    <property type="match status" value="1"/>
</dbReference>
<evidence type="ECO:0000313" key="10">
    <source>
        <dbReference type="Proteomes" id="UP000603904"/>
    </source>
</evidence>
<feature type="transmembrane region" description="Helical" evidence="7">
    <location>
        <begin position="270"/>
        <end position="287"/>
    </location>
</feature>
<evidence type="ECO:0000256" key="2">
    <source>
        <dbReference type="ARBA" id="ARBA00022723"/>
    </source>
</evidence>
<evidence type="ECO:0000313" key="9">
    <source>
        <dbReference type="EMBL" id="GIH41509.1"/>
    </source>
</evidence>
<dbReference type="EMBL" id="BOOC01000022">
    <property type="protein sequence ID" value="GIH41509.1"/>
    <property type="molecule type" value="Genomic_DNA"/>
</dbReference>
<evidence type="ECO:0000256" key="4">
    <source>
        <dbReference type="ARBA" id="ARBA00022833"/>
    </source>
</evidence>
<proteinExistence type="inferred from homology"/>
<feature type="transmembrane region" description="Helical" evidence="7">
    <location>
        <begin position="84"/>
        <end position="105"/>
    </location>
</feature>
<feature type="transmembrane region" description="Helical" evidence="7">
    <location>
        <begin position="34"/>
        <end position="58"/>
    </location>
</feature>
<keyword evidence="2" id="KW-0479">Metal-binding</keyword>
<evidence type="ECO:0000256" key="1">
    <source>
        <dbReference type="ARBA" id="ARBA00022670"/>
    </source>
</evidence>
<sequence length="309" mass="32299">MRLVVYLPFLVSALLGLTIPRFGRRLAPATGTRLLVASGAACALSTAFALAALAGTYVGQLPAVAAFGDWSVRLLKANDPVPPLVGQAALGLLAVLAVLAAATAVRRGLALAEAARACRGAHPGAGDLVIVRDAVPRARAVPGRRAGRIVVTTGMLRALTAEERRVLLAHERAHLGDRHHLYRLAAAVTAALNPMLAALPRTVEYTTERWADERAAAHVGDRRLAARAVIRAALATSRHAVGPAALAFSDGAVPDRITCLLDAPPRRRPFAVAALVAVLTLCLIAVNEARADTESLFERSEPATLTSHA</sequence>
<name>A0ABQ4G361_9ACTN</name>
<dbReference type="CDD" id="cd07326">
    <property type="entry name" value="M56_BlaR1_MecR1_like"/>
    <property type="match status" value="1"/>
</dbReference>
<keyword evidence="7" id="KW-1133">Transmembrane helix</keyword>
<organism evidence="9 10">
    <name type="scientific">Microbispora corallina</name>
    <dbReference type="NCBI Taxonomy" id="83302"/>
    <lineage>
        <taxon>Bacteria</taxon>
        <taxon>Bacillati</taxon>
        <taxon>Actinomycetota</taxon>
        <taxon>Actinomycetes</taxon>
        <taxon>Streptosporangiales</taxon>
        <taxon>Streptosporangiaceae</taxon>
        <taxon>Microbispora</taxon>
    </lineage>
</organism>
<dbReference type="RefSeq" id="WP_204058829.1">
    <property type="nucleotide sequence ID" value="NZ_BOOC01000022.1"/>
</dbReference>
<dbReference type="Proteomes" id="UP000603904">
    <property type="component" value="Unassembled WGS sequence"/>
</dbReference>
<evidence type="ECO:0000256" key="7">
    <source>
        <dbReference type="SAM" id="Phobius"/>
    </source>
</evidence>
<feature type="transmembrane region" description="Helical" evidence="7">
    <location>
        <begin position="6"/>
        <end position="22"/>
    </location>
</feature>
<gene>
    <name evidence="9" type="ORF">Mco01_45090</name>
</gene>
<dbReference type="InterPro" id="IPR052173">
    <property type="entry name" value="Beta-lactam_resp_regulator"/>
</dbReference>
<dbReference type="PANTHER" id="PTHR34978:SF3">
    <property type="entry name" value="SLR0241 PROTEIN"/>
    <property type="match status" value="1"/>
</dbReference>
<evidence type="ECO:0000256" key="3">
    <source>
        <dbReference type="ARBA" id="ARBA00022801"/>
    </source>
</evidence>
<keyword evidence="4 6" id="KW-0862">Zinc</keyword>
<comment type="cofactor">
    <cofactor evidence="6">
        <name>Zn(2+)</name>
        <dbReference type="ChEBI" id="CHEBI:29105"/>
    </cofactor>
    <text evidence="6">Binds 1 zinc ion per subunit.</text>
</comment>
<dbReference type="InterPro" id="IPR001915">
    <property type="entry name" value="Peptidase_M48"/>
</dbReference>
<accession>A0ABQ4G361</accession>
<reference evidence="9 10" key="1">
    <citation type="submission" date="2021-01" db="EMBL/GenBank/DDBJ databases">
        <title>Whole genome shotgun sequence of Microbispora corallina NBRC 16416.</title>
        <authorList>
            <person name="Komaki H."/>
            <person name="Tamura T."/>
        </authorList>
    </citation>
    <scope>NUCLEOTIDE SEQUENCE [LARGE SCALE GENOMIC DNA]</scope>
    <source>
        <strain evidence="9 10">NBRC 16416</strain>
    </source>
</reference>
<dbReference type="Pfam" id="PF01435">
    <property type="entry name" value="Peptidase_M48"/>
    <property type="match status" value="1"/>
</dbReference>
<keyword evidence="5 6" id="KW-0482">Metalloprotease</keyword>
<evidence type="ECO:0000256" key="6">
    <source>
        <dbReference type="RuleBase" id="RU003983"/>
    </source>
</evidence>
<evidence type="ECO:0000259" key="8">
    <source>
        <dbReference type="Pfam" id="PF01435"/>
    </source>
</evidence>
<comment type="similarity">
    <text evidence="6">Belongs to the peptidase M48 family.</text>
</comment>